<sequence>MFIDGRHPCTQNHSDAKLGERLFNYWSRAWTEVRTDVIVTFDNDDIYICAFTQGCAQPGRHFRGSLNSGKSTADNDKSASGLSVGLRMKPLNVRFKSGRVLHLVYVEGVLGEPRDIGAKSLLPAASTSRS</sequence>
<evidence type="ECO:0000313" key="2">
    <source>
        <dbReference type="Proteomes" id="UP001647436"/>
    </source>
</evidence>
<accession>A0ABS5LYD8</accession>
<comment type="caution">
    <text evidence="1">The sequence shown here is derived from an EMBL/GenBank/DDBJ whole genome shotgun (WGS) entry which is preliminary data.</text>
</comment>
<proteinExistence type="predicted"/>
<organism evidence="1 2">
    <name type="scientific">Comamonas brasiliensis</name>
    <dbReference type="NCBI Taxonomy" id="1812482"/>
    <lineage>
        <taxon>Bacteria</taxon>
        <taxon>Pseudomonadati</taxon>
        <taxon>Pseudomonadota</taxon>
        <taxon>Betaproteobacteria</taxon>
        <taxon>Burkholderiales</taxon>
        <taxon>Comamonadaceae</taxon>
        <taxon>Comamonas</taxon>
    </lineage>
</organism>
<gene>
    <name evidence="1" type="ORF">DJFAAGMI_04311</name>
</gene>
<name>A0ABS5LYD8_9BURK</name>
<dbReference type="EMBL" id="JAANES010000006">
    <property type="protein sequence ID" value="MBS3021538.1"/>
    <property type="molecule type" value="Genomic_DNA"/>
</dbReference>
<protein>
    <submittedName>
        <fullName evidence="1">Uncharacterized protein</fullName>
    </submittedName>
</protein>
<dbReference type="Proteomes" id="UP001647436">
    <property type="component" value="Unassembled WGS sequence"/>
</dbReference>
<reference evidence="1 2" key="1">
    <citation type="submission" date="2020-03" db="EMBL/GenBank/DDBJ databases">
        <title>The role of nitrogen metabolism on polyethylene biodegradation.</title>
        <authorList>
            <person name="Peixoto J."/>
            <person name="Vizzotto C.S."/>
            <person name="Ramos A."/>
            <person name="Alves G."/>
            <person name="Steindorff A."/>
            <person name="Kruger R."/>
        </authorList>
    </citation>
    <scope>NUCLEOTIDE SEQUENCE [LARGE SCALE GENOMIC DNA]</scope>
    <source>
        <strain evidence="1 2">PE63</strain>
    </source>
</reference>
<keyword evidence="2" id="KW-1185">Reference proteome</keyword>
<evidence type="ECO:0000313" key="1">
    <source>
        <dbReference type="EMBL" id="MBS3021538.1"/>
    </source>
</evidence>